<dbReference type="Pfam" id="PF13439">
    <property type="entry name" value="Glyco_transf_4"/>
    <property type="match status" value="1"/>
</dbReference>
<dbReference type="Pfam" id="PF00534">
    <property type="entry name" value="Glycos_transf_1"/>
    <property type="match status" value="1"/>
</dbReference>
<dbReference type="RefSeq" id="WP_048119613.1">
    <property type="nucleotide sequence ID" value="NZ_CP009530.1"/>
</dbReference>
<keyword evidence="3" id="KW-0808">Transferase</keyword>
<dbReference type="Gene3D" id="3.40.50.2000">
    <property type="entry name" value="Glycogen Phosphorylase B"/>
    <property type="match status" value="2"/>
</dbReference>
<dbReference type="PATRIC" id="fig|1434106.5.peg.2059"/>
<feature type="domain" description="Glycosyltransferase subfamily 4-like N-terminal" evidence="2">
    <location>
        <begin position="55"/>
        <end position="194"/>
    </location>
</feature>
<dbReference type="InterPro" id="IPR028098">
    <property type="entry name" value="Glyco_trans_4-like_N"/>
</dbReference>
<dbReference type="Proteomes" id="UP000033079">
    <property type="component" value="Chromosome"/>
</dbReference>
<accession>A0A0E3R384</accession>
<name>A0A0E3R384_METBA</name>
<organism evidence="3 4">
    <name type="scientific">Methanosarcina barkeri 227</name>
    <dbReference type="NCBI Taxonomy" id="1434106"/>
    <lineage>
        <taxon>Archaea</taxon>
        <taxon>Methanobacteriati</taxon>
        <taxon>Methanobacteriota</taxon>
        <taxon>Stenosarchaea group</taxon>
        <taxon>Methanomicrobia</taxon>
        <taxon>Methanosarcinales</taxon>
        <taxon>Methanosarcinaceae</taxon>
        <taxon>Methanosarcina</taxon>
    </lineage>
</organism>
<sequence>MKFKNLLIICNTFPDKDNTFVAGIFVKEQVKHLKKYFENIYVISPVAYGMEYLRKTHLEKYTFDNVHVYFPKYFNLPFFYFHFRDFWVNLEYSCIYDLIKRENLQFDLVHAHYTWPSGAVAIELKKKFRVPVVITEHTHITLYKELKKKNKQYINTWKQCDAIIRVNKKDIPLIVDQGEVPAQKIFHVVNGFDPLKFKYITKDDARHKLGLKNDLKIVYNVGRLYEEKGQNYLIDAINEVVKTRKDVLCIIGGSGPLRDKLQNQINDLNLQNHVLLIGFVPDELLSFWMYACDVFVLPSLSEGNPTVMFECLGCGKPFVGTKVGGVPEIIISDDYGLVVEPKNSKDLANMIKIALDKKWDSQHIKRYGEKFTWENITKDIISVYMKI</sequence>
<proteinExistence type="predicted"/>
<dbReference type="PANTHER" id="PTHR12526">
    <property type="entry name" value="GLYCOSYLTRANSFERASE"/>
    <property type="match status" value="1"/>
</dbReference>
<dbReference type="SUPFAM" id="SSF53756">
    <property type="entry name" value="UDP-Glycosyltransferase/glycogen phosphorylase"/>
    <property type="match status" value="1"/>
</dbReference>
<dbReference type="InterPro" id="IPR001296">
    <property type="entry name" value="Glyco_trans_1"/>
</dbReference>
<dbReference type="GO" id="GO:0016757">
    <property type="term" value="F:glycosyltransferase activity"/>
    <property type="evidence" value="ECO:0007669"/>
    <property type="project" value="InterPro"/>
</dbReference>
<dbReference type="PANTHER" id="PTHR12526:SF634">
    <property type="entry name" value="BLL3361 PROTEIN"/>
    <property type="match status" value="1"/>
</dbReference>
<dbReference type="KEGG" id="mbar:MSBR2_1602"/>
<reference evidence="3 4" key="1">
    <citation type="submission" date="2014-07" db="EMBL/GenBank/DDBJ databases">
        <title>Methanogenic archaea and the global carbon cycle.</title>
        <authorList>
            <person name="Henriksen J.R."/>
            <person name="Luke J."/>
            <person name="Reinhart S."/>
            <person name="Benedict M.N."/>
            <person name="Youngblut N.D."/>
            <person name="Metcalf M.E."/>
            <person name="Whitaker R.J."/>
            <person name="Metcalf W.W."/>
        </authorList>
    </citation>
    <scope>NUCLEOTIDE SEQUENCE [LARGE SCALE GENOMIC DNA]</scope>
    <source>
        <strain evidence="3 4">227</strain>
    </source>
</reference>
<dbReference type="GeneID" id="24800586"/>
<protein>
    <submittedName>
        <fullName evidence="3">Glycosyl transferase, group 1</fullName>
    </submittedName>
</protein>
<evidence type="ECO:0000313" key="3">
    <source>
        <dbReference type="EMBL" id="AKB58118.1"/>
    </source>
</evidence>
<evidence type="ECO:0000313" key="4">
    <source>
        <dbReference type="Proteomes" id="UP000033079"/>
    </source>
</evidence>
<evidence type="ECO:0000259" key="1">
    <source>
        <dbReference type="Pfam" id="PF00534"/>
    </source>
</evidence>
<dbReference type="EMBL" id="CP009530">
    <property type="protein sequence ID" value="AKB58118.1"/>
    <property type="molecule type" value="Genomic_DNA"/>
</dbReference>
<dbReference type="AlphaFoldDB" id="A0A0E3R384"/>
<evidence type="ECO:0000259" key="2">
    <source>
        <dbReference type="Pfam" id="PF13439"/>
    </source>
</evidence>
<gene>
    <name evidence="3" type="ORF">MSBR2_1602</name>
</gene>
<dbReference type="HOGENOM" id="CLU_009583_2_4_2"/>
<feature type="domain" description="Glycosyl transferase family 1" evidence="1">
    <location>
        <begin position="202"/>
        <end position="370"/>
    </location>
</feature>